<reference evidence="2 3" key="1">
    <citation type="submission" date="2018-08" db="EMBL/GenBank/DDBJ databases">
        <title>Lysobacter weifangensis sp. nov., a new member of the family 'Xanthomonadaceae', isolated from soil in a farmland.</title>
        <authorList>
            <person name="Zhao H."/>
        </authorList>
    </citation>
    <scope>NUCLEOTIDE SEQUENCE [LARGE SCALE GENOMIC DNA]</scope>
    <source>
        <strain evidence="2 3">WF-2</strain>
    </source>
</reference>
<evidence type="ECO:0000256" key="1">
    <source>
        <dbReference type="SAM" id="MobiDB-lite"/>
    </source>
</evidence>
<name>A0A372DLA4_9GAMM</name>
<comment type="caution">
    <text evidence="2">The sequence shown here is derived from an EMBL/GenBank/DDBJ whole genome shotgun (WGS) entry which is preliminary data.</text>
</comment>
<gene>
    <name evidence="2" type="ORF">D0Y53_08295</name>
</gene>
<protein>
    <submittedName>
        <fullName evidence="2">Uncharacterized protein</fullName>
    </submittedName>
</protein>
<sequence>MQDELHQYSCRELALCQQKAIKPRRPSTTDDAGMRKVLFPAGFKRSGKTRDLDERPVERPADKHCALHSVLQ</sequence>
<feature type="region of interest" description="Disordered" evidence="1">
    <location>
        <begin position="45"/>
        <end position="72"/>
    </location>
</feature>
<evidence type="ECO:0000313" key="2">
    <source>
        <dbReference type="EMBL" id="RFP60353.1"/>
    </source>
</evidence>
<dbReference type="EMBL" id="QVPD01000007">
    <property type="protein sequence ID" value="RFP60353.1"/>
    <property type="molecule type" value="Genomic_DNA"/>
</dbReference>
<dbReference type="Proteomes" id="UP000262917">
    <property type="component" value="Unassembled WGS sequence"/>
</dbReference>
<organism evidence="2 3">
    <name type="scientific">Cognatiluteimonas weifangensis</name>
    <dbReference type="NCBI Taxonomy" id="2303539"/>
    <lineage>
        <taxon>Bacteria</taxon>
        <taxon>Pseudomonadati</taxon>
        <taxon>Pseudomonadota</taxon>
        <taxon>Gammaproteobacteria</taxon>
        <taxon>Lysobacterales</taxon>
        <taxon>Lysobacteraceae</taxon>
        <taxon>Cognatiluteimonas</taxon>
    </lineage>
</organism>
<accession>A0A372DLA4</accession>
<proteinExistence type="predicted"/>
<keyword evidence="3" id="KW-1185">Reference proteome</keyword>
<evidence type="ECO:0000313" key="3">
    <source>
        <dbReference type="Proteomes" id="UP000262917"/>
    </source>
</evidence>
<dbReference type="AlphaFoldDB" id="A0A372DLA4"/>
<feature type="compositionally biased region" description="Basic and acidic residues" evidence="1">
    <location>
        <begin position="48"/>
        <end position="65"/>
    </location>
</feature>